<evidence type="ECO:0000259" key="10">
    <source>
        <dbReference type="PROSITE" id="PS50262"/>
    </source>
</evidence>
<dbReference type="SUPFAM" id="SSF81321">
    <property type="entry name" value="Family A G protein-coupled receptor-like"/>
    <property type="match status" value="1"/>
</dbReference>
<dbReference type="OMA" id="GHRSWLE"/>
<dbReference type="InterPro" id="IPR000276">
    <property type="entry name" value="GPCR_Rhodpsn"/>
</dbReference>
<keyword evidence="3 9" id="KW-1133">Transmembrane helix</keyword>
<dbReference type="Proteomes" id="UP000015101">
    <property type="component" value="Unassembled WGS sequence"/>
</dbReference>
<dbReference type="FunFam" id="1.20.1070.10:FF:000927">
    <property type="entry name" value="Uncharacterized protein"/>
    <property type="match status" value="1"/>
</dbReference>
<dbReference type="KEGG" id="hro:HELRODRAFT_186615"/>
<evidence type="ECO:0000256" key="6">
    <source>
        <dbReference type="ARBA" id="ARBA00023170"/>
    </source>
</evidence>
<protein>
    <recommendedName>
        <fullName evidence="10">G-protein coupled receptors family 1 profile domain-containing protein</fullName>
    </recommendedName>
</protein>
<keyword evidence="7 8" id="KW-0807">Transducer</keyword>
<keyword evidence="5 9" id="KW-0472">Membrane</keyword>
<keyword evidence="13" id="KW-1185">Reference proteome</keyword>
<evidence type="ECO:0000256" key="2">
    <source>
        <dbReference type="ARBA" id="ARBA00022692"/>
    </source>
</evidence>
<feature type="transmembrane region" description="Helical" evidence="9">
    <location>
        <begin position="20"/>
        <end position="44"/>
    </location>
</feature>
<evidence type="ECO:0000256" key="5">
    <source>
        <dbReference type="ARBA" id="ARBA00023136"/>
    </source>
</evidence>
<dbReference type="PROSITE" id="PS50262">
    <property type="entry name" value="G_PROTEIN_RECEP_F1_2"/>
    <property type="match status" value="1"/>
</dbReference>
<comment type="similarity">
    <text evidence="8">Belongs to the G-protein coupled receptor 1 family.</text>
</comment>
<proteinExistence type="inferred from homology"/>
<evidence type="ECO:0000313" key="12">
    <source>
        <dbReference type="EnsemblMetazoa" id="HelroP186615"/>
    </source>
</evidence>
<dbReference type="GO" id="GO:0016499">
    <property type="term" value="F:orexin receptor activity"/>
    <property type="evidence" value="ECO:0007669"/>
    <property type="project" value="InterPro"/>
</dbReference>
<dbReference type="Pfam" id="PF00001">
    <property type="entry name" value="7tm_1"/>
    <property type="match status" value="1"/>
</dbReference>
<dbReference type="PRINTS" id="PR01064">
    <property type="entry name" value="OREXINR"/>
</dbReference>
<dbReference type="EMBL" id="KB097753">
    <property type="protein sequence ID" value="ESN90545.1"/>
    <property type="molecule type" value="Genomic_DNA"/>
</dbReference>
<reference evidence="11 13" key="2">
    <citation type="journal article" date="2013" name="Nature">
        <title>Insights into bilaterian evolution from three spiralian genomes.</title>
        <authorList>
            <person name="Simakov O."/>
            <person name="Marletaz F."/>
            <person name="Cho S.J."/>
            <person name="Edsinger-Gonzales E."/>
            <person name="Havlak P."/>
            <person name="Hellsten U."/>
            <person name="Kuo D.H."/>
            <person name="Larsson T."/>
            <person name="Lv J."/>
            <person name="Arendt D."/>
            <person name="Savage R."/>
            <person name="Osoegawa K."/>
            <person name="de Jong P."/>
            <person name="Grimwood J."/>
            <person name="Chapman J.A."/>
            <person name="Shapiro H."/>
            <person name="Aerts A."/>
            <person name="Otillar R.P."/>
            <person name="Terry A.Y."/>
            <person name="Boore J.L."/>
            <person name="Grigoriev I.V."/>
            <person name="Lindberg D.R."/>
            <person name="Seaver E.C."/>
            <person name="Weisblat D.A."/>
            <person name="Putnam N.H."/>
            <person name="Rokhsar D.S."/>
        </authorList>
    </citation>
    <scope>NUCLEOTIDE SEQUENCE</scope>
</reference>
<evidence type="ECO:0000256" key="4">
    <source>
        <dbReference type="ARBA" id="ARBA00023040"/>
    </source>
</evidence>
<dbReference type="STRING" id="6412.T1FP16"/>
<dbReference type="GO" id="GO:0005886">
    <property type="term" value="C:plasma membrane"/>
    <property type="evidence" value="ECO:0000318"/>
    <property type="project" value="GO_Central"/>
</dbReference>
<dbReference type="eggNOG" id="KOG3656">
    <property type="taxonomic scope" value="Eukaryota"/>
</dbReference>
<reference evidence="12" key="3">
    <citation type="submission" date="2015-06" db="UniProtKB">
        <authorList>
            <consortium name="EnsemblMetazoa"/>
        </authorList>
    </citation>
    <scope>IDENTIFICATION</scope>
</reference>
<dbReference type="HOGENOM" id="CLU_009579_29_6_1"/>
<evidence type="ECO:0000313" key="13">
    <source>
        <dbReference type="Proteomes" id="UP000015101"/>
    </source>
</evidence>
<dbReference type="EnsemblMetazoa" id="HelroT186615">
    <property type="protein sequence ID" value="HelroP186615"/>
    <property type="gene ID" value="HelroG186615"/>
</dbReference>
<evidence type="ECO:0000256" key="3">
    <source>
        <dbReference type="ARBA" id="ARBA00022989"/>
    </source>
</evidence>
<evidence type="ECO:0000256" key="9">
    <source>
        <dbReference type="SAM" id="Phobius"/>
    </source>
</evidence>
<gene>
    <name evidence="12" type="primary">20210563</name>
    <name evidence="11" type="ORF">HELRODRAFT_186615</name>
</gene>
<dbReference type="GO" id="GO:0007631">
    <property type="term" value="P:feeding behavior"/>
    <property type="evidence" value="ECO:0007669"/>
    <property type="project" value="InterPro"/>
</dbReference>
<feature type="domain" description="G-protein coupled receptors family 1 profile" evidence="10">
    <location>
        <begin position="35"/>
        <end position="193"/>
    </location>
</feature>
<name>T1FP16_HELRO</name>
<evidence type="ECO:0000256" key="1">
    <source>
        <dbReference type="ARBA" id="ARBA00004141"/>
    </source>
</evidence>
<evidence type="ECO:0000256" key="7">
    <source>
        <dbReference type="ARBA" id="ARBA00023224"/>
    </source>
</evidence>
<dbReference type="InterPro" id="IPR000204">
    <property type="entry name" value="Orexin_rcpt"/>
</dbReference>
<evidence type="ECO:0000313" key="11">
    <source>
        <dbReference type="EMBL" id="ESN90545.1"/>
    </source>
</evidence>
<keyword evidence="4 8" id="KW-0297">G-protein coupled receptor</keyword>
<dbReference type="InParanoid" id="T1FP16"/>
<dbReference type="AlphaFoldDB" id="T1FP16"/>
<organism evidence="12 13">
    <name type="scientific">Helobdella robusta</name>
    <name type="common">Californian leech</name>
    <dbReference type="NCBI Taxonomy" id="6412"/>
    <lineage>
        <taxon>Eukaryota</taxon>
        <taxon>Metazoa</taxon>
        <taxon>Spiralia</taxon>
        <taxon>Lophotrochozoa</taxon>
        <taxon>Annelida</taxon>
        <taxon>Clitellata</taxon>
        <taxon>Hirudinea</taxon>
        <taxon>Rhynchobdellida</taxon>
        <taxon>Glossiphoniidae</taxon>
        <taxon>Helobdella</taxon>
    </lineage>
</organism>
<accession>T1FP16</accession>
<feature type="transmembrane region" description="Helical" evidence="9">
    <location>
        <begin position="84"/>
        <end position="114"/>
    </location>
</feature>
<keyword evidence="6 8" id="KW-0675">Receptor</keyword>
<feature type="transmembrane region" description="Helical" evidence="9">
    <location>
        <begin position="56"/>
        <end position="78"/>
    </location>
</feature>
<dbReference type="PROSITE" id="PS00237">
    <property type="entry name" value="G_PROTEIN_RECEP_F1_1"/>
    <property type="match status" value="1"/>
</dbReference>
<keyword evidence="2 8" id="KW-0812">Transmembrane</keyword>
<dbReference type="RefSeq" id="XP_009031454.1">
    <property type="nucleotide sequence ID" value="XM_009033206.1"/>
</dbReference>
<dbReference type="GO" id="GO:0007186">
    <property type="term" value="P:G protein-coupled receptor signaling pathway"/>
    <property type="evidence" value="ECO:0000318"/>
    <property type="project" value="GO_Central"/>
</dbReference>
<comment type="subcellular location">
    <subcellularLocation>
        <location evidence="1">Membrane</location>
        <topology evidence="1">Multi-pass membrane protein</topology>
    </subcellularLocation>
</comment>
<dbReference type="OrthoDB" id="5987936at2759"/>
<dbReference type="PANTHER" id="PTHR45695">
    <property type="entry name" value="LEUCOKININ RECEPTOR-RELATED"/>
    <property type="match status" value="1"/>
</dbReference>
<dbReference type="EMBL" id="AMQM01002285">
    <property type="status" value="NOT_ANNOTATED_CDS"/>
    <property type="molecule type" value="Genomic_DNA"/>
</dbReference>
<dbReference type="PANTHER" id="PTHR45695:SF15">
    <property type="entry name" value="OPSIN RH2"/>
    <property type="match status" value="1"/>
</dbReference>
<dbReference type="InterPro" id="IPR017452">
    <property type="entry name" value="GPCR_Rhodpsn_7TM"/>
</dbReference>
<evidence type="ECO:0000256" key="8">
    <source>
        <dbReference type="RuleBase" id="RU000688"/>
    </source>
</evidence>
<dbReference type="PRINTS" id="PR00237">
    <property type="entry name" value="GPCRRHODOPSN"/>
</dbReference>
<sequence length="193" mass="22202">MEHLNKLFLEYIFPSDYEWLLIAMYLIVFIVGVVGNFLVCFAVWRNKQMRTVTNIFIFNLSTADLMVIILVLPATVTVDVTETWFAGLIMCKCLMFLQNISVSVSVLTLTAISVERFYAICHPLRFRSTKKRARMVIGAIWLFSILVSSHEAIIFQTIPTSNHTVLLTSCRPPNEYFDQSICYHAVSCYYMSL</sequence>
<dbReference type="GeneID" id="20210563"/>
<dbReference type="Gene3D" id="1.20.1070.10">
    <property type="entry name" value="Rhodopsin 7-helix transmembrane proteins"/>
    <property type="match status" value="1"/>
</dbReference>
<reference evidence="13" key="1">
    <citation type="submission" date="2012-12" db="EMBL/GenBank/DDBJ databases">
        <authorList>
            <person name="Hellsten U."/>
            <person name="Grimwood J."/>
            <person name="Chapman J.A."/>
            <person name="Shapiro H."/>
            <person name="Aerts A."/>
            <person name="Otillar R.P."/>
            <person name="Terry A.Y."/>
            <person name="Boore J.L."/>
            <person name="Simakov O."/>
            <person name="Marletaz F."/>
            <person name="Cho S.-J."/>
            <person name="Edsinger-Gonzales E."/>
            <person name="Havlak P."/>
            <person name="Kuo D.-H."/>
            <person name="Larsson T."/>
            <person name="Lv J."/>
            <person name="Arendt D."/>
            <person name="Savage R."/>
            <person name="Osoegawa K."/>
            <person name="de Jong P."/>
            <person name="Lindberg D.R."/>
            <person name="Seaver E.C."/>
            <person name="Weisblat D.A."/>
            <person name="Putnam N.H."/>
            <person name="Grigoriev I.V."/>
            <person name="Rokhsar D.S."/>
        </authorList>
    </citation>
    <scope>NUCLEOTIDE SEQUENCE</scope>
</reference>
<dbReference type="CTD" id="20210563"/>
<feature type="transmembrane region" description="Helical" evidence="9">
    <location>
        <begin position="135"/>
        <end position="155"/>
    </location>
</feature>
<dbReference type="GO" id="GO:0004930">
    <property type="term" value="F:G protein-coupled receptor activity"/>
    <property type="evidence" value="ECO:0000318"/>
    <property type="project" value="GO_Central"/>
</dbReference>